<keyword evidence="1" id="KW-0812">Transmembrane</keyword>
<accession>A0ABW2LCP4</accession>
<dbReference type="GO" id="GO:0016787">
    <property type="term" value="F:hydrolase activity"/>
    <property type="evidence" value="ECO:0007669"/>
    <property type="project" value="UniProtKB-KW"/>
</dbReference>
<sequence>MFIGTHALLPVCLALTSDDLRLSLRREEGFPEWSIPLIAFFGALPDICTPHLSLDARYSSWSHTLAFLAGLIPICFWAATYFPKGTRLTVGISCWLAAVLHLAADAIAGGIPWLMPWVMPDVTPNQRVGILGDFYLHPDYWIFSDAFFILLTWILLGIRGQLRKRI</sequence>
<feature type="transmembrane region" description="Helical" evidence="1">
    <location>
        <begin position="94"/>
        <end position="115"/>
    </location>
</feature>
<dbReference type="Proteomes" id="UP001596472">
    <property type="component" value="Unassembled WGS sequence"/>
</dbReference>
<organism evidence="2 3">
    <name type="scientific">Haloferula chungangensis</name>
    <dbReference type="NCBI Taxonomy" id="1048331"/>
    <lineage>
        <taxon>Bacteria</taxon>
        <taxon>Pseudomonadati</taxon>
        <taxon>Verrucomicrobiota</taxon>
        <taxon>Verrucomicrobiia</taxon>
        <taxon>Verrucomicrobiales</taxon>
        <taxon>Verrucomicrobiaceae</taxon>
        <taxon>Haloferula</taxon>
    </lineage>
</organism>
<keyword evidence="2" id="KW-0378">Hydrolase</keyword>
<dbReference type="EMBL" id="JBHTBS010000014">
    <property type="protein sequence ID" value="MFC7339281.1"/>
    <property type="molecule type" value="Genomic_DNA"/>
</dbReference>
<protein>
    <submittedName>
        <fullName evidence="2">Metal-dependent hydrolase</fullName>
    </submittedName>
</protein>
<proteinExistence type="predicted"/>
<evidence type="ECO:0000313" key="2">
    <source>
        <dbReference type="EMBL" id="MFC7339281.1"/>
    </source>
</evidence>
<keyword evidence="1" id="KW-1133">Transmembrane helix</keyword>
<evidence type="ECO:0000313" key="3">
    <source>
        <dbReference type="Proteomes" id="UP001596472"/>
    </source>
</evidence>
<keyword evidence="3" id="KW-1185">Reference proteome</keyword>
<gene>
    <name evidence="2" type="ORF">ACFQY0_18960</name>
</gene>
<comment type="caution">
    <text evidence="2">The sequence shown here is derived from an EMBL/GenBank/DDBJ whole genome shotgun (WGS) entry which is preliminary data.</text>
</comment>
<dbReference type="InterPro" id="IPR007404">
    <property type="entry name" value="YdjM-like"/>
</dbReference>
<dbReference type="RefSeq" id="WP_379715799.1">
    <property type="nucleotide sequence ID" value="NZ_JBHTBS010000014.1"/>
</dbReference>
<reference evidence="3" key="1">
    <citation type="journal article" date="2019" name="Int. J. Syst. Evol. Microbiol.">
        <title>The Global Catalogue of Microorganisms (GCM) 10K type strain sequencing project: providing services to taxonomists for standard genome sequencing and annotation.</title>
        <authorList>
            <consortium name="The Broad Institute Genomics Platform"/>
            <consortium name="The Broad Institute Genome Sequencing Center for Infectious Disease"/>
            <person name="Wu L."/>
            <person name="Ma J."/>
        </authorList>
    </citation>
    <scope>NUCLEOTIDE SEQUENCE [LARGE SCALE GENOMIC DNA]</scope>
    <source>
        <strain evidence="3">CGMCC 4.1467</strain>
    </source>
</reference>
<feature type="transmembrane region" description="Helical" evidence="1">
    <location>
        <begin position="140"/>
        <end position="158"/>
    </location>
</feature>
<feature type="transmembrane region" description="Helical" evidence="1">
    <location>
        <begin position="61"/>
        <end position="82"/>
    </location>
</feature>
<name>A0ABW2LCP4_9BACT</name>
<dbReference type="Pfam" id="PF04307">
    <property type="entry name" value="YdjM"/>
    <property type="match status" value="1"/>
</dbReference>
<evidence type="ECO:0000256" key="1">
    <source>
        <dbReference type="SAM" id="Phobius"/>
    </source>
</evidence>
<keyword evidence="1" id="KW-0472">Membrane</keyword>